<feature type="binding site" evidence="5">
    <location>
        <begin position="397"/>
        <end position="400"/>
    </location>
    <ligand>
        <name>GTP</name>
        <dbReference type="ChEBI" id="CHEBI:37565"/>
    </ligand>
</feature>
<dbReference type="InterPro" id="IPR006073">
    <property type="entry name" value="GTP-bd"/>
</dbReference>
<dbReference type="Proteomes" id="UP000659654">
    <property type="component" value="Unassembled WGS sequence"/>
</dbReference>
<reference evidence="8" key="1">
    <citation type="submission" date="2020-09" db="EMBL/GenBank/DDBJ databases">
        <authorList>
            <person name="Kikuchi T."/>
        </authorList>
    </citation>
    <scope>NUCLEOTIDE SEQUENCE</scope>
    <source>
        <strain evidence="8">Ka4C1</strain>
    </source>
</reference>
<comment type="caution">
    <text evidence="8">The sequence shown here is derived from an EMBL/GenBank/DDBJ whole genome shotgun (WGS) entry which is preliminary data.</text>
</comment>
<dbReference type="PANTHER" id="PTHR10229">
    <property type="entry name" value="GTP-BINDING PROTEIN HFLX"/>
    <property type="match status" value="1"/>
</dbReference>
<protein>
    <submittedName>
        <fullName evidence="8">(pine wood nematode) hypothetical protein</fullName>
    </submittedName>
</protein>
<dbReference type="EMBL" id="CAJFDI010000005">
    <property type="protein sequence ID" value="CAD5230762.1"/>
    <property type="molecule type" value="Genomic_DNA"/>
</dbReference>
<evidence type="ECO:0000259" key="7">
    <source>
        <dbReference type="PROSITE" id="PS51705"/>
    </source>
</evidence>
<dbReference type="InterPro" id="IPR030394">
    <property type="entry name" value="G_HFLX_dom"/>
</dbReference>
<keyword evidence="3 6" id="KW-0460">Magnesium</keyword>
<keyword evidence="4 5" id="KW-0342">GTP-binding</keyword>
<dbReference type="PIRSF" id="PIRSF006809">
    <property type="entry name" value="GTP-binding_hflX_prd"/>
    <property type="match status" value="1"/>
</dbReference>
<keyword evidence="9" id="KW-1185">Reference proteome</keyword>
<dbReference type="InterPro" id="IPR025121">
    <property type="entry name" value="GTPase_HflX_N"/>
</dbReference>
<dbReference type="InterPro" id="IPR016496">
    <property type="entry name" value="GTPase_HflX"/>
</dbReference>
<evidence type="ECO:0000313" key="9">
    <source>
        <dbReference type="Proteomes" id="UP000659654"/>
    </source>
</evidence>
<keyword evidence="2 5" id="KW-0547">Nucleotide-binding</keyword>
<gene>
    <name evidence="8" type="ORF">BXYJ_LOCUS11143</name>
</gene>
<sequence>MFQRVAGSFAQVQSGWVIFSKRVLRHRVKLCRNYQSTKNEASVEEKEKEFTQLRIQSGIHEWSNDPKHVLVVHPKIRWGAESIRDEEAALKLEEACALVQTLPGFSVAGSTMIGTDYNTKKRTVWGHGRLEQLKALQQKCNATAIMLNVDILTPMQQASLHEELGVPIFDRYIMVLRIFKFFARTKEAHLQIALAEIPYIRQRLSYADKYGAATQALNITSAHLSLTSSKADKFEVLRLREHTLRKKIRAAVEEKTNEVELRKLREQKTARKALLVAVIGYTNAGKTTLIKTLTGAAHISGENRLFATLDTTVHPAILPSRHRIFLADTIGFISDLPLSLIASFEATLRHVINADILIHIQDVSHPNLRGQQKNVMETLRGLNLPDHLLNNMINVGNKIDRLSMNDIRALKEADPKMVMLSCRKSLGLPTLVEKVDNEVQRITGSKIRRFRLKPGSQLASYLYAEGLVSEEPETDEDGNLIFQVQMTDEQLQRLQAIMKGSGKKIKKLEAAN</sequence>
<feature type="binding site" evidence="5">
    <location>
        <begin position="280"/>
        <end position="287"/>
    </location>
    <ligand>
        <name>GTP</name>
        <dbReference type="ChEBI" id="CHEBI:37565"/>
    </ligand>
</feature>
<dbReference type="PROSITE" id="PS51705">
    <property type="entry name" value="G_HFLX"/>
    <property type="match status" value="1"/>
</dbReference>
<dbReference type="AlphaFoldDB" id="A0A7I8XMT1"/>
<evidence type="ECO:0000256" key="1">
    <source>
        <dbReference type="ARBA" id="ARBA00022723"/>
    </source>
</evidence>
<feature type="domain" description="Hflx-type G" evidence="7">
    <location>
        <begin position="274"/>
        <end position="443"/>
    </location>
</feature>
<evidence type="ECO:0000313" key="8">
    <source>
        <dbReference type="EMBL" id="CAD5230762.1"/>
    </source>
</evidence>
<dbReference type="InterPro" id="IPR042108">
    <property type="entry name" value="GTPase_HflX_N_sf"/>
</dbReference>
<dbReference type="Gene3D" id="3.40.50.11060">
    <property type="entry name" value="GTPase HflX, N-terminal domain"/>
    <property type="match status" value="1"/>
</dbReference>
<accession>A0A7I8XMT1</accession>
<comment type="cofactor">
    <cofactor evidence="6">
        <name>Mg(2+)</name>
        <dbReference type="ChEBI" id="CHEBI:18420"/>
    </cofactor>
</comment>
<dbReference type="Pfam" id="PF13167">
    <property type="entry name" value="GTP-bdg_N"/>
    <property type="match status" value="1"/>
</dbReference>
<feature type="binding site" evidence="5">
    <location>
        <begin position="328"/>
        <end position="331"/>
    </location>
    <ligand>
        <name>GTP</name>
        <dbReference type="ChEBI" id="CHEBI:37565"/>
    </ligand>
</feature>
<feature type="binding site" evidence="6">
    <location>
        <position position="308"/>
    </location>
    <ligand>
        <name>Mg(2+)</name>
        <dbReference type="ChEBI" id="CHEBI:18420"/>
    </ligand>
</feature>
<feature type="binding site" evidence="6">
    <location>
        <position position="287"/>
    </location>
    <ligand>
        <name>Mg(2+)</name>
        <dbReference type="ChEBI" id="CHEBI:18420"/>
    </ligand>
</feature>
<dbReference type="PRINTS" id="PR00326">
    <property type="entry name" value="GTP1OBG"/>
</dbReference>
<dbReference type="GO" id="GO:0005737">
    <property type="term" value="C:cytoplasm"/>
    <property type="evidence" value="ECO:0007669"/>
    <property type="project" value="TreeGrafter"/>
</dbReference>
<name>A0A7I8XMT1_BURXY</name>
<dbReference type="OrthoDB" id="10268034at2759"/>
<dbReference type="EMBL" id="CAJFCV020000005">
    <property type="protein sequence ID" value="CAG9121827.1"/>
    <property type="molecule type" value="Genomic_DNA"/>
</dbReference>
<evidence type="ECO:0000256" key="6">
    <source>
        <dbReference type="PIRSR" id="PIRSR006809-2"/>
    </source>
</evidence>
<dbReference type="InterPro" id="IPR027417">
    <property type="entry name" value="P-loop_NTPase"/>
</dbReference>
<dbReference type="NCBIfam" id="TIGR03156">
    <property type="entry name" value="GTP_HflX"/>
    <property type="match status" value="1"/>
</dbReference>
<evidence type="ECO:0000256" key="5">
    <source>
        <dbReference type="PIRSR" id="PIRSR006809-1"/>
    </source>
</evidence>
<feature type="binding site" evidence="5">
    <location>
        <begin position="306"/>
        <end position="310"/>
    </location>
    <ligand>
        <name>GTP</name>
        <dbReference type="ChEBI" id="CHEBI:37565"/>
    </ligand>
</feature>
<keyword evidence="1 6" id="KW-0479">Metal-binding</keyword>
<dbReference type="Proteomes" id="UP000582659">
    <property type="component" value="Unassembled WGS sequence"/>
</dbReference>
<dbReference type="SUPFAM" id="SSF52540">
    <property type="entry name" value="P-loop containing nucleoside triphosphate hydrolases"/>
    <property type="match status" value="1"/>
</dbReference>
<dbReference type="FunFam" id="3.40.50.300:FF:000886">
    <property type="entry name" value="Putative GTP-binding protein 6"/>
    <property type="match status" value="1"/>
</dbReference>
<feature type="binding site" evidence="5">
    <location>
        <begin position="421"/>
        <end position="423"/>
    </location>
    <ligand>
        <name>GTP</name>
        <dbReference type="ChEBI" id="CHEBI:37565"/>
    </ligand>
</feature>
<evidence type="ECO:0000256" key="3">
    <source>
        <dbReference type="ARBA" id="ARBA00022842"/>
    </source>
</evidence>
<dbReference type="Pfam" id="PF01926">
    <property type="entry name" value="MMR_HSR1"/>
    <property type="match status" value="1"/>
</dbReference>
<dbReference type="GO" id="GO:0005525">
    <property type="term" value="F:GTP binding"/>
    <property type="evidence" value="ECO:0007669"/>
    <property type="project" value="UniProtKB-KW"/>
</dbReference>
<dbReference type="PANTHER" id="PTHR10229:SF0">
    <property type="entry name" value="GTP-BINDING PROTEIN 6-RELATED"/>
    <property type="match status" value="1"/>
</dbReference>
<dbReference type="SMR" id="A0A7I8XMT1"/>
<evidence type="ECO:0000256" key="2">
    <source>
        <dbReference type="ARBA" id="ARBA00022741"/>
    </source>
</evidence>
<evidence type="ECO:0000256" key="4">
    <source>
        <dbReference type="ARBA" id="ARBA00023134"/>
    </source>
</evidence>
<organism evidence="8 9">
    <name type="scientific">Bursaphelenchus xylophilus</name>
    <name type="common">Pinewood nematode worm</name>
    <name type="synonym">Aphelenchoides xylophilus</name>
    <dbReference type="NCBI Taxonomy" id="6326"/>
    <lineage>
        <taxon>Eukaryota</taxon>
        <taxon>Metazoa</taxon>
        <taxon>Ecdysozoa</taxon>
        <taxon>Nematoda</taxon>
        <taxon>Chromadorea</taxon>
        <taxon>Rhabditida</taxon>
        <taxon>Tylenchina</taxon>
        <taxon>Tylenchomorpha</taxon>
        <taxon>Aphelenchoidea</taxon>
        <taxon>Aphelenchoididae</taxon>
        <taxon>Bursaphelenchus</taxon>
    </lineage>
</organism>
<dbReference type="Gene3D" id="3.40.50.300">
    <property type="entry name" value="P-loop containing nucleotide triphosphate hydrolases"/>
    <property type="match status" value="1"/>
</dbReference>
<dbReference type="GO" id="GO:0043022">
    <property type="term" value="F:ribosome binding"/>
    <property type="evidence" value="ECO:0007669"/>
    <property type="project" value="TreeGrafter"/>
</dbReference>
<proteinExistence type="predicted"/>
<dbReference type="GO" id="GO:0046872">
    <property type="term" value="F:metal ion binding"/>
    <property type="evidence" value="ECO:0007669"/>
    <property type="project" value="UniProtKB-KW"/>
</dbReference>